<evidence type="ECO:0000313" key="3">
    <source>
        <dbReference type="Proteomes" id="UP000515917"/>
    </source>
</evidence>
<dbReference type="InterPro" id="IPR005302">
    <property type="entry name" value="MoCF_Sase_C"/>
</dbReference>
<dbReference type="Pfam" id="PF03476">
    <property type="entry name" value="MOSC_N"/>
    <property type="match status" value="1"/>
</dbReference>
<dbReference type="Pfam" id="PF03473">
    <property type="entry name" value="MOSC"/>
    <property type="match status" value="1"/>
</dbReference>
<proteinExistence type="predicted"/>
<accession>A0A7G3G6B6</accession>
<dbReference type="AlphaFoldDB" id="A0A7G3G6B6"/>
<dbReference type="RefSeq" id="WP_130105349.1">
    <property type="nucleotide sequence ID" value="NZ_CP025781.1"/>
</dbReference>
<evidence type="ECO:0000313" key="2">
    <source>
        <dbReference type="EMBL" id="QBC42734.1"/>
    </source>
</evidence>
<dbReference type="GO" id="GO:0030170">
    <property type="term" value="F:pyridoxal phosphate binding"/>
    <property type="evidence" value="ECO:0007669"/>
    <property type="project" value="InterPro"/>
</dbReference>
<dbReference type="PANTHER" id="PTHR14237:SF19">
    <property type="entry name" value="MITOCHONDRIAL AMIDOXIME REDUCING COMPONENT 1"/>
    <property type="match status" value="1"/>
</dbReference>
<dbReference type="SUPFAM" id="SSF50800">
    <property type="entry name" value="PK beta-barrel domain-like"/>
    <property type="match status" value="1"/>
</dbReference>
<name>A0A7G3G6B6_9NEIS</name>
<reference evidence="2 3" key="1">
    <citation type="submission" date="2018-01" db="EMBL/GenBank/DDBJ databases">
        <title>Genome sequence of Iodobacter sp. strain PCH194 isolated from Indian Trans-Himalaya.</title>
        <authorList>
            <person name="Kumar V."/>
            <person name="Thakur V."/>
            <person name="Kumar S."/>
            <person name="Singh D."/>
        </authorList>
    </citation>
    <scope>NUCLEOTIDE SEQUENCE [LARGE SCALE GENOMIC DNA]</scope>
    <source>
        <strain evidence="2 3">PCH194</strain>
    </source>
</reference>
<dbReference type="InterPro" id="IPR011037">
    <property type="entry name" value="Pyrv_Knase-like_insert_dom_sf"/>
</dbReference>
<dbReference type="InterPro" id="IPR005303">
    <property type="entry name" value="MOCOS_middle"/>
</dbReference>
<dbReference type="Proteomes" id="UP000515917">
    <property type="component" value="Chromosome"/>
</dbReference>
<keyword evidence="3" id="KW-1185">Reference proteome</keyword>
<dbReference type="EMBL" id="CP025781">
    <property type="protein sequence ID" value="QBC42734.1"/>
    <property type="molecule type" value="Genomic_DNA"/>
</dbReference>
<feature type="domain" description="MOSC" evidence="1">
    <location>
        <begin position="118"/>
        <end position="260"/>
    </location>
</feature>
<dbReference type="GO" id="GO:0030151">
    <property type="term" value="F:molybdenum ion binding"/>
    <property type="evidence" value="ECO:0007669"/>
    <property type="project" value="InterPro"/>
</dbReference>
<sequence>MTIILSGLYRYPIKSSQGQRLQQSQVQSSGLPFDRTWMIATPNGRLITGREFPKLVLLSAEPSTEGLSLSAPGMPTLFVATGLFSQIHPASVWESDFTAHHGASDADAWCSAYLGEQVILLWTGLELNRQGSKGEPITFVDGHPLLLTGESSLADLNHRLDQKLSMQRFRPNLIMQGADAFAEDSWKKIRIGEVIFSFIKPCTRCVFITIDPETGEKSPNQEPLRTLAKYRKTADGVIFGQNIAVEKGGVINEGMIVEILE</sequence>
<dbReference type="PANTHER" id="PTHR14237">
    <property type="entry name" value="MOLYBDOPTERIN COFACTOR SULFURASE MOSC"/>
    <property type="match status" value="1"/>
</dbReference>
<dbReference type="KEGG" id="ifl:C1H71_03640"/>
<dbReference type="PROSITE" id="PS51340">
    <property type="entry name" value="MOSC"/>
    <property type="match status" value="1"/>
</dbReference>
<organism evidence="2 3">
    <name type="scientific">Iodobacter fluviatilis</name>
    <dbReference type="NCBI Taxonomy" id="537"/>
    <lineage>
        <taxon>Bacteria</taxon>
        <taxon>Pseudomonadati</taxon>
        <taxon>Pseudomonadota</taxon>
        <taxon>Betaproteobacteria</taxon>
        <taxon>Neisseriales</taxon>
        <taxon>Chitinibacteraceae</taxon>
        <taxon>Iodobacter</taxon>
    </lineage>
</organism>
<evidence type="ECO:0000259" key="1">
    <source>
        <dbReference type="PROSITE" id="PS51340"/>
    </source>
</evidence>
<dbReference type="GO" id="GO:0003824">
    <property type="term" value="F:catalytic activity"/>
    <property type="evidence" value="ECO:0007669"/>
    <property type="project" value="InterPro"/>
</dbReference>
<gene>
    <name evidence="2" type="ORF">C1H71_03640</name>
</gene>
<protein>
    <submittedName>
        <fullName evidence="2">MOSC domain-containing protein</fullName>
    </submittedName>
</protein>
<dbReference type="SUPFAM" id="SSF141673">
    <property type="entry name" value="MOSC N-terminal domain-like"/>
    <property type="match status" value="1"/>
</dbReference>